<sequence>MFFGFQLTCGLMMVFYGYSVMKNPRVWGDQGRQAVKAENFPEYCRQNGLFFLKAGLIMALIGALDALVSLSGALYVLLYLFGLAFSFYPLVKWCRENEGFSWPWPHVESEKKRIKKLRREQEQEQQNGSEKK</sequence>
<evidence type="ECO:0000313" key="2">
    <source>
        <dbReference type="Proteomes" id="UP000220438"/>
    </source>
</evidence>
<comment type="caution">
    <text evidence="1">The sequence shown here is derived from an EMBL/GenBank/DDBJ whole genome shotgun (WGS) entry which is preliminary data.</text>
</comment>
<gene>
    <name evidence="1" type="ORF">CHR61_06385</name>
</gene>
<dbReference type="RefSeq" id="WP_097770729.1">
    <property type="nucleotide sequence ID" value="NZ_CABVEO010000001.1"/>
</dbReference>
<accession>A0A2A7BEG8</accession>
<dbReference type="Proteomes" id="UP000220438">
    <property type="component" value="Unassembled WGS sequence"/>
</dbReference>
<dbReference type="EMBL" id="NOUW01000017">
    <property type="protein sequence ID" value="PDX89773.1"/>
    <property type="molecule type" value="Genomic_DNA"/>
</dbReference>
<name>A0A2A7BEG8_9FIRM</name>
<dbReference type="AlphaFoldDB" id="A0A2A7BEG8"/>
<evidence type="ECO:0000313" key="1">
    <source>
        <dbReference type="EMBL" id="PDX89773.1"/>
    </source>
</evidence>
<protein>
    <submittedName>
        <fullName evidence="1">Uncharacterized protein</fullName>
    </submittedName>
</protein>
<reference evidence="1 2" key="1">
    <citation type="journal article" date="2017" name="Front. Microbiol.">
        <title>New Insights into the Diversity of the Genus Faecalibacterium.</title>
        <authorList>
            <person name="Benevides L."/>
            <person name="Burman S."/>
            <person name="Martin R."/>
            <person name="Robert V."/>
            <person name="Thomas M."/>
            <person name="Miquel S."/>
            <person name="Chain F."/>
            <person name="Sokol H."/>
            <person name="Bermudez-Humaran L.G."/>
            <person name="Morrison M."/>
            <person name="Langella P."/>
            <person name="Azevedo V.A."/>
            <person name="Chatel J.M."/>
            <person name="Soares S."/>
        </authorList>
    </citation>
    <scope>NUCLEOTIDE SEQUENCE [LARGE SCALE GENOMIC DNA]</scope>
    <source>
        <strain evidence="1 2">AHMP21</strain>
    </source>
</reference>
<proteinExistence type="predicted"/>
<organism evidence="1 2">
    <name type="scientific">Faecalibacterium prausnitzii</name>
    <dbReference type="NCBI Taxonomy" id="853"/>
    <lineage>
        <taxon>Bacteria</taxon>
        <taxon>Bacillati</taxon>
        <taxon>Bacillota</taxon>
        <taxon>Clostridia</taxon>
        <taxon>Eubacteriales</taxon>
        <taxon>Oscillospiraceae</taxon>
        <taxon>Faecalibacterium</taxon>
    </lineage>
</organism>